<evidence type="ECO:0000313" key="1">
    <source>
        <dbReference type="EMBL" id="TNN21736.1"/>
    </source>
</evidence>
<evidence type="ECO:0000313" key="2">
    <source>
        <dbReference type="Proteomes" id="UP000314294"/>
    </source>
</evidence>
<dbReference type="EMBL" id="SRLO01026133">
    <property type="protein sequence ID" value="TNN21736.1"/>
    <property type="molecule type" value="Genomic_DNA"/>
</dbReference>
<proteinExistence type="predicted"/>
<sequence length="108" mass="12295">MLARDSASPWGSRPSLWRSRPMATIIWSKVSSCCVARSTRAGQVGLHWGHWQESTRWNGQPLAGGVLLWRAASRLRSQQCSARGREVPFTWKLIQLLEEMKRQGSYRG</sequence>
<dbReference type="Proteomes" id="UP000314294">
    <property type="component" value="Unassembled WGS sequence"/>
</dbReference>
<comment type="caution">
    <text evidence="1">The sequence shown here is derived from an EMBL/GenBank/DDBJ whole genome shotgun (WGS) entry which is preliminary data.</text>
</comment>
<reference evidence="1 2" key="1">
    <citation type="submission" date="2019-03" db="EMBL/GenBank/DDBJ databases">
        <title>First draft genome of Liparis tanakae, snailfish: a comprehensive survey of snailfish specific genes.</title>
        <authorList>
            <person name="Kim W."/>
            <person name="Song I."/>
            <person name="Jeong J.-H."/>
            <person name="Kim D."/>
            <person name="Kim S."/>
            <person name="Ryu S."/>
            <person name="Song J.Y."/>
            <person name="Lee S.K."/>
        </authorList>
    </citation>
    <scope>NUCLEOTIDE SEQUENCE [LARGE SCALE GENOMIC DNA]</scope>
    <source>
        <tissue evidence="1">Muscle</tissue>
    </source>
</reference>
<organism evidence="1 2">
    <name type="scientific">Liparis tanakae</name>
    <name type="common">Tanaka's snailfish</name>
    <dbReference type="NCBI Taxonomy" id="230148"/>
    <lineage>
        <taxon>Eukaryota</taxon>
        <taxon>Metazoa</taxon>
        <taxon>Chordata</taxon>
        <taxon>Craniata</taxon>
        <taxon>Vertebrata</taxon>
        <taxon>Euteleostomi</taxon>
        <taxon>Actinopterygii</taxon>
        <taxon>Neopterygii</taxon>
        <taxon>Teleostei</taxon>
        <taxon>Neoteleostei</taxon>
        <taxon>Acanthomorphata</taxon>
        <taxon>Eupercaria</taxon>
        <taxon>Perciformes</taxon>
        <taxon>Cottioidei</taxon>
        <taxon>Cottales</taxon>
        <taxon>Liparidae</taxon>
        <taxon>Liparis</taxon>
    </lineage>
</organism>
<keyword evidence="2" id="KW-1185">Reference proteome</keyword>
<gene>
    <name evidence="1" type="ORF">EYF80_068152</name>
</gene>
<accession>A0A4Z2DYY5</accession>
<protein>
    <submittedName>
        <fullName evidence="1">Uncharacterized protein</fullName>
    </submittedName>
</protein>
<name>A0A4Z2DYY5_9TELE</name>
<dbReference type="AlphaFoldDB" id="A0A4Z2DYY5"/>